<feature type="region of interest" description="Disordered" evidence="2">
    <location>
        <begin position="108"/>
        <end position="136"/>
    </location>
</feature>
<reference evidence="4 5" key="1">
    <citation type="submission" date="2020-08" db="EMBL/GenBank/DDBJ databases">
        <title>A Genomic Blueprint of the Chicken Gut Microbiome.</title>
        <authorList>
            <person name="Gilroy R."/>
            <person name="Ravi A."/>
            <person name="Getino M."/>
            <person name="Pursley I."/>
            <person name="Horton D.L."/>
            <person name="Alikhan N.-F."/>
            <person name="Baker D."/>
            <person name="Gharbi K."/>
            <person name="Hall N."/>
            <person name="Watson M."/>
            <person name="Adriaenssens E.M."/>
            <person name="Foster-Nyarko E."/>
            <person name="Jarju S."/>
            <person name="Secka A."/>
            <person name="Antonio M."/>
            <person name="Oren A."/>
            <person name="Chaudhuri R."/>
            <person name="La Ragione R.M."/>
            <person name="Hildebrand F."/>
            <person name="Pallen M.J."/>
        </authorList>
    </citation>
    <scope>NUCLEOTIDE SEQUENCE [LARGE SCALE GENOMIC DNA]</scope>
    <source>
        <strain evidence="4 5">Sa3CUA8</strain>
    </source>
</reference>
<evidence type="ECO:0000256" key="3">
    <source>
        <dbReference type="SAM" id="Phobius"/>
    </source>
</evidence>
<keyword evidence="3" id="KW-0812">Transmembrane</keyword>
<sequence>MTAFWIAALCVLQIVGFYLIALLYMRISKLDKTEKRQQQLMKEMEDSLALYITEVKEENDRLIDQLTKLQKKPQPAEIQSEVKESPIPQEDEVAATAVYFTPKPPTSKVLDSYRSQQQSRGANTTDRFAEPKQETEFETVYRLHDEGLSMDEIASRLKKGKTEVELILKFKR</sequence>
<evidence type="ECO:0008006" key="6">
    <source>
        <dbReference type="Google" id="ProtNLM"/>
    </source>
</evidence>
<evidence type="ECO:0000313" key="4">
    <source>
        <dbReference type="EMBL" id="MBD7907104.1"/>
    </source>
</evidence>
<protein>
    <recommendedName>
        <fullName evidence="6">Swarming motility protein SwrB</fullName>
    </recommendedName>
</protein>
<keyword evidence="3" id="KW-0472">Membrane</keyword>
<evidence type="ECO:0000313" key="5">
    <source>
        <dbReference type="Proteomes" id="UP000659496"/>
    </source>
</evidence>
<feature type="compositionally biased region" description="Polar residues" evidence="2">
    <location>
        <begin position="113"/>
        <end position="126"/>
    </location>
</feature>
<feature type="coiled-coil region" evidence="1">
    <location>
        <begin position="30"/>
        <end position="72"/>
    </location>
</feature>
<dbReference type="RefSeq" id="WP_191688229.1">
    <property type="nucleotide sequence ID" value="NZ_JACSQY010000001.1"/>
</dbReference>
<proteinExistence type="predicted"/>
<gene>
    <name evidence="4" type="ORF">H9659_01990</name>
</gene>
<comment type="caution">
    <text evidence="4">The sequence shown here is derived from an EMBL/GenBank/DDBJ whole genome shotgun (WGS) entry which is preliminary data.</text>
</comment>
<keyword evidence="1" id="KW-0175">Coiled coil</keyword>
<accession>A0ABR8PG85</accession>
<evidence type="ECO:0000256" key="1">
    <source>
        <dbReference type="SAM" id="Coils"/>
    </source>
</evidence>
<organism evidence="4 5">
    <name type="scientific">Sporosarcina gallistercoris</name>
    <dbReference type="NCBI Taxonomy" id="2762245"/>
    <lineage>
        <taxon>Bacteria</taxon>
        <taxon>Bacillati</taxon>
        <taxon>Bacillota</taxon>
        <taxon>Bacilli</taxon>
        <taxon>Bacillales</taxon>
        <taxon>Caryophanaceae</taxon>
        <taxon>Sporosarcina</taxon>
    </lineage>
</organism>
<dbReference type="Proteomes" id="UP000659496">
    <property type="component" value="Unassembled WGS sequence"/>
</dbReference>
<keyword evidence="5" id="KW-1185">Reference proteome</keyword>
<keyword evidence="3" id="KW-1133">Transmembrane helix</keyword>
<feature type="compositionally biased region" description="Basic and acidic residues" evidence="2">
    <location>
        <begin position="127"/>
        <end position="136"/>
    </location>
</feature>
<name>A0ABR8PG85_9BACL</name>
<feature type="transmembrane region" description="Helical" evidence="3">
    <location>
        <begin position="6"/>
        <end position="27"/>
    </location>
</feature>
<evidence type="ECO:0000256" key="2">
    <source>
        <dbReference type="SAM" id="MobiDB-lite"/>
    </source>
</evidence>
<dbReference type="EMBL" id="JACSQY010000001">
    <property type="protein sequence ID" value="MBD7907104.1"/>
    <property type="molecule type" value="Genomic_DNA"/>
</dbReference>